<dbReference type="AlphaFoldDB" id="A0A1I1PW94"/>
<name>A0A1I1PW94_9GAMM</name>
<organism evidence="2 3">
    <name type="scientific">Pseudoalteromonas denitrificans DSM 6059</name>
    <dbReference type="NCBI Taxonomy" id="1123010"/>
    <lineage>
        <taxon>Bacteria</taxon>
        <taxon>Pseudomonadati</taxon>
        <taxon>Pseudomonadota</taxon>
        <taxon>Gammaproteobacteria</taxon>
        <taxon>Alteromonadales</taxon>
        <taxon>Pseudoalteromonadaceae</taxon>
        <taxon>Pseudoalteromonas</taxon>
    </lineage>
</organism>
<dbReference type="Proteomes" id="UP000198862">
    <property type="component" value="Unassembled WGS sequence"/>
</dbReference>
<sequence length="987" mass="110433">MITKNESLWLTSGQEGENKARALNLAVEFTRIEVGDANGTTPALNLASTQLINKVQDGELLSHQLDPNDKNQRIINMVISPKANFNAIEILLYAKYGNTEFPHTYFRLASPFAARTIENGGSQAKLKYTIRTSQYTDFNVSLVPEITYVTDKALETKTQNISAMTKAEFFALAEQRKSNSAGSGFSEWGKHFDVSTTAVAINEGLWTHHQDIGTGKSEVLHLGRRLLDSKGISTSEYPVVIVNGIELMLKAMERLIAGRTDYSPSIVEFPPAPDGLDKTDGSGRFNDLAEAIASGGNALNKSVLSRQDYVFLEVWHEKISDKNIVYPLGNVQYADNQLLYSNQSESQGSNQAITLKKDLVAQGYSAFGSWDKKTLGYGAKWSDLTVNEQINFKQNPANNIYLDNNELVQVRYRIRVLQGLGDNWYLPDTKHNENSALNYNQNAYINAQGSHLIANDFTQTHSNFLLLTGNDAWHKNVSKQKGLAVTSNHFEYAHNSMCYALPIALVQRRNQGAQHPVYNPSGCRVIWWHDASGASKWWLEKTYKLTSASECFDVGGSPASSKVYINSGAIIHKQGWDNGRPDNKAFDAIYASDVKDLRMSSNKVSKADINERYKRKAVAGMVRGFEAVPFTRFPALTVANFSQSGWTNAIFSNHNTVGNTVSIHRHSMHKSTRPLVGDYVFGGKRYHKCVYSIENYHTIEFEVTKEEEPDLVTYLRAEIAAARPLRFVLETKKSHKQAQPTWTDIIGTPDNLALAFPDGIEGRWIPELPDGTNKAYKLSRKCTIYHKKEISDDKGLSWRASGQESFLNTIKNTYDWAPTSDTIILHHYQTPAHFTDNVNNAEILELGNIFASNAEHIEWGALLVSSLTGKVPTSNSYNYAIESKLNNVGIKPKDGQLYSFWTSNNKHSSIELPSNITGVKTFNYLTENNGLFSLNHVYKEMKHNGTSWGDDNKFQIVDKQSSMTDDNGETVLFGTAGFDSQYFAWEE</sequence>
<feature type="domain" description="Phage tail fibre protein N-terminal" evidence="1">
    <location>
        <begin position="5"/>
        <end position="81"/>
    </location>
</feature>
<dbReference type="OrthoDB" id="6277575at2"/>
<evidence type="ECO:0000313" key="2">
    <source>
        <dbReference type="EMBL" id="SFD14164.1"/>
    </source>
</evidence>
<keyword evidence="3" id="KW-1185">Reference proteome</keyword>
<dbReference type="Pfam" id="PF12571">
    <property type="entry name" value="Phage_tail_fib"/>
    <property type="match status" value="1"/>
</dbReference>
<proteinExistence type="predicted"/>
<evidence type="ECO:0000259" key="1">
    <source>
        <dbReference type="Pfam" id="PF12571"/>
    </source>
</evidence>
<dbReference type="STRING" id="1123010.SAMN02745724_03631"/>
<dbReference type="InterPro" id="IPR022225">
    <property type="entry name" value="Phage_tail_fibre_N"/>
</dbReference>
<dbReference type="EMBL" id="FOLO01000035">
    <property type="protein sequence ID" value="SFD14164.1"/>
    <property type="molecule type" value="Genomic_DNA"/>
</dbReference>
<gene>
    <name evidence="2" type="ORF">SAMN02745724_03631</name>
</gene>
<protein>
    <submittedName>
        <fullName evidence="2">Phage tail-collar fibre protein</fullName>
    </submittedName>
</protein>
<dbReference type="RefSeq" id="WP_091987762.1">
    <property type="nucleotide sequence ID" value="NZ_FOLO01000035.1"/>
</dbReference>
<accession>A0A1I1PW94</accession>
<reference evidence="2 3" key="1">
    <citation type="submission" date="2016-10" db="EMBL/GenBank/DDBJ databases">
        <authorList>
            <person name="de Groot N.N."/>
        </authorList>
    </citation>
    <scope>NUCLEOTIDE SEQUENCE [LARGE SCALE GENOMIC DNA]</scope>
    <source>
        <strain evidence="2 3">DSM 6059</strain>
    </source>
</reference>
<evidence type="ECO:0000313" key="3">
    <source>
        <dbReference type="Proteomes" id="UP000198862"/>
    </source>
</evidence>